<dbReference type="InterPro" id="IPR005471">
    <property type="entry name" value="Tscrpt_reg_IclR_N"/>
</dbReference>
<dbReference type="SUPFAM" id="SSF46785">
    <property type="entry name" value="Winged helix' DNA-binding domain"/>
    <property type="match status" value="1"/>
</dbReference>
<dbReference type="SMART" id="SM00346">
    <property type="entry name" value="HTH_ICLR"/>
    <property type="match status" value="1"/>
</dbReference>
<keyword evidence="3" id="KW-0804">Transcription</keyword>
<keyword evidence="2" id="KW-0238">DNA-binding</keyword>
<evidence type="ECO:0000313" key="5">
    <source>
        <dbReference type="EMBL" id="MFC6770450.1"/>
    </source>
</evidence>
<dbReference type="GO" id="GO:0003677">
    <property type="term" value="F:DNA binding"/>
    <property type="evidence" value="ECO:0007669"/>
    <property type="project" value="UniProtKB-KW"/>
</dbReference>
<keyword evidence="6" id="KW-1185">Reference proteome</keyword>
<dbReference type="Gene3D" id="1.10.10.10">
    <property type="entry name" value="Winged helix-like DNA-binding domain superfamily/Winged helix DNA-binding domain"/>
    <property type="match status" value="1"/>
</dbReference>
<dbReference type="PANTHER" id="PTHR30136">
    <property type="entry name" value="HELIX-TURN-HELIX TRANSCRIPTIONAL REGULATOR, ICLR FAMILY"/>
    <property type="match status" value="1"/>
</dbReference>
<organism evidence="5 6">
    <name type="scientific">Halorubrum pallidum</name>
    <dbReference type="NCBI Taxonomy" id="1526114"/>
    <lineage>
        <taxon>Archaea</taxon>
        <taxon>Methanobacteriati</taxon>
        <taxon>Methanobacteriota</taxon>
        <taxon>Stenosarchaea group</taxon>
        <taxon>Halobacteria</taxon>
        <taxon>Halobacteriales</taxon>
        <taxon>Haloferacaceae</taxon>
        <taxon>Halorubrum</taxon>
    </lineage>
</organism>
<dbReference type="InterPro" id="IPR036390">
    <property type="entry name" value="WH_DNA-bd_sf"/>
</dbReference>
<evidence type="ECO:0000256" key="3">
    <source>
        <dbReference type="ARBA" id="ARBA00023163"/>
    </source>
</evidence>
<dbReference type="SUPFAM" id="SSF55781">
    <property type="entry name" value="GAF domain-like"/>
    <property type="match status" value="1"/>
</dbReference>
<dbReference type="Proteomes" id="UP001596274">
    <property type="component" value="Unassembled WGS sequence"/>
</dbReference>
<dbReference type="InterPro" id="IPR029016">
    <property type="entry name" value="GAF-like_dom_sf"/>
</dbReference>
<dbReference type="Gene3D" id="3.30.450.40">
    <property type="match status" value="1"/>
</dbReference>
<accession>A0ABD5T0X3</accession>
<dbReference type="PANTHER" id="PTHR30136:SF35">
    <property type="entry name" value="HTH-TYPE TRANSCRIPTIONAL REGULATOR RV1719"/>
    <property type="match status" value="1"/>
</dbReference>
<dbReference type="GO" id="GO:0006355">
    <property type="term" value="P:regulation of DNA-templated transcription"/>
    <property type="evidence" value="ECO:0007669"/>
    <property type="project" value="UniProtKB-ARBA"/>
</dbReference>
<dbReference type="Pfam" id="PF09339">
    <property type="entry name" value="HTH_IclR"/>
    <property type="match status" value="1"/>
</dbReference>
<gene>
    <name evidence="5" type="ORF">ACFQDD_02730</name>
</gene>
<proteinExistence type="predicted"/>
<feature type="domain" description="IclR-ED" evidence="4">
    <location>
        <begin position="69"/>
        <end position="254"/>
    </location>
</feature>
<dbReference type="InterPro" id="IPR050707">
    <property type="entry name" value="HTH_MetabolicPath_Reg"/>
</dbReference>
<comment type="caution">
    <text evidence="5">The sequence shown here is derived from an EMBL/GenBank/DDBJ whole genome shotgun (WGS) entry which is preliminary data.</text>
</comment>
<sequence>MDTGDGKRIGAVERSVRILEHMVDNEEGSVNRLARALDYSPSTVHAHLATLHDLGYLVTVDGEYAVSNRFLRVATHARERIEGLDVIRANVRRLADETGESAQFMVEEHGRGVYVEKAEGDRGAPNDTSLGTPRYLHMCASGKAILAHLPPERVGEIVDRWGLPAETDRTLTDEEVLFAELDAINDAGVATNEGETVDGLTAVGAPIRSPDGRVIGAISVSGPTHRLTSNGEIRERYRDALIGAVEDVTLNLTYL</sequence>
<evidence type="ECO:0000256" key="1">
    <source>
        <dbReference type="ARBA" id="ARBA00023015"/>
    </source>
</evidence>
<evidence type="ECO:0000313" key="6">
    <source>
        <dbReference type="Proteomes" id="UP001596274"/>
    </source>
</evidence>
<dbReference type="AlphaFoldDB" id="A0ABD5T0X3"/>
<dbReference type="Pfam" id="PF01614">
    <property type="entry name" value="IclR_C"/>
    <property type="match status" value="1"/>
</dbReference>
<reference evidence="5 6" key="1">
    <citation type="journal article" date="2019" name="Int. J. Syst. Evol. Microbiol.">
        <title>The Global Catalogue of Microorganisms (GCM) 10K type strain sequencing project: providing services to taxonomists for standard genome sequencing and annotation.</title>
        <authorList>
            <consortium name="The Broad Institute Genomics Platform"/>
            <consortium name="The Broad Institute Genome Sequencing Center for Infectious Disease"/>
            <person name="Wu L."/>
            <person name="Ma J."/>
        </authorList>
    </citation>
    <scope>NUCLEOTIDE SEQUENCE [LARGE SCALE GENOMIC DNA]</scope>
    <source>
        <strain evidence="5 6">PJ61</strain>
    </source>
</reference>
<name>A0ABD5T0X3_9EURY</name>
<protein>
    <submittedName>
        <fullName evidence="5">IclR family transcriptional regulator</fullName>
    </submittedName>
</protein>
<keyword evidence="1" id="KW-0805">Transcription regulation</keyword>
<evidence type="ECO:0000259" key="4">
    <source>
        <dbReference type="PROSITE" id="PS51078"/>
    </source>
</evidence>
<dbReference type="PROSITE" id="PS51078">
    <property type="entry name" value="ICLR_ED"/>
    <property type="match status" value="1"/>
</dbReference>
<dbReference type="InterPro" id="IPR014757">
    <property type="entry name" value="Tscrpt_reg_IclR_C"/>
</dbReference>
<dbReference type="EMBL" id="JBHSWT010000063">
    <property type="protein sequence ID" value="MFC6770450.1"/>
    <property type="molecule type" value="Genomic_DNA"/>
</dbReference>
<dbReference type="InterPro" id="IPR036388">
    <property type="entry name" value="WH-like_DNA-bd_sf"/>
</dbReference>
<evidence type="ECO:0000256" key="2">
    <source>
        <dbReference type="ARBA" id="ARBA00023125"/>
    </source>
</evidence>